<dbReference type="Gene3D" id="2.30.240.10">
    <property type="entry name" value="At5g01610-like"/>
    <property type="match status" value="1"/>
</dbReference>
<sequence length="178" mass="19909">MLLEAHPNLSCFITVAFPRTCRPGSPSRATAKARRGNHGAELCKKKSVEPLTLLHLPKGLLPLEGMEEVGYNRATGFVWLKQRKATNHVFKTIEKAVSYAAEVTAFVEDRRMSRMTGVKSKELLVWVSISEMSIHGPESKKIVFKTPAGLSRSFPVSAFEEEEEEEEEEEQYGDVDGK</sequence>
<comment type="caution">
    <text evidence="2">The sequence shown here is derived from an EMBL/GenBank/DDBJ whole genome shotgun (WGS) entry which is preliminary data.</text>
</comment>
<name>A0A426ZB13_ENSVE</name>
<dbReference type="InterPro" id="IPR036758">
    <property type="entry name" value="At5g01610-like"/>
</dbReference>
<proteinExistence type="predicted"/>
<dbReference type="EMBL" id="AMZH03007498">
    <property type="protein sequence ID" value="RRT61187.1"/>
    <property type="molecule type" value="Genomic_DNA"/>
</dbReference>
<dbReference type="InterPro" id="IPR007493">
    <property type="entry name" value="DUF538"/>
</dbReference>
<dbReference type="SUPFAM" id="SSF141562">
    <property type="entry name" value="At5g01610-like"/>
    <property type="match status" value="1"/>
</dbReference>
<dbReference type="Pfam" id="PF04398">
    <property type="entry name" value="DUF538"/>
    <property type="match status" value="1"/>
</dbReference>
<feature type="region of interest" description="Disordered" evidence="1">
    <location>
        <begin position="155"/>
        <end position="178"/>
    </location>
</feature>
<accession>A0A426ZB13</accession>
<evidence type="ECO:0000313" key="2">
    <source>
        <dbReference type="EMBL" id="RRT61187.1"/>
    </source>
</evidence>
<dbReference type="PANTHER" id="PTHR31676">
    <property type="entry name" value="T31J12.3 PROTEIN-RELATED"/>
    <property type="match status" value="1"/>
</dbReference>
<feature type="compositionally biased region" description="Acidic residues" evidence="1">
    <location>
        <begin position="159"/>
        <end position="178"/>
    </location>
</feature>
<dbReference type="AlphaFoldDB" id="A0A426ZB13"/>
<evidence type="ECO:0000256" key="1">
    <source>
        <dbReference type="SAM" id="MobiDB-lite"/>
    </source>
</evidence>
<gene>
    <name evidence="2" type="ORF">B296_00027981</name>
</gene>
<reference evidence="2 3" key="1">
    <citation type="journal article" date="2014" name="Agronomy (Basel)">
        <title>A Draft Genome Sequence for Ensete ventricosum, the Drought-Tolerant Tree Against Hunger.</title>
        <authorList>
            <person name="Harrison J."/>
            <person name="Moore K.A."/>
            <person name="Paszkiewicz K."/>
            <person name="Jones T."/>
            <person name="Grant M."/>
            <person name="Ambacheew D."/>
            <person name="Muzemil S."/>
            <person name="Studholme D.J."/>
        </authorList>
    </citation>
    <scope>NUCLEOTIDE SEQUENCE [LARGE SCALE GENOMIC DNA]</scope>
</reference>
<dbReference type="PANTHER" id="PTHR31676:SF201">
    <property type="entry name" value="OS01G0210600 PROTEIN"/>
    <property type="match status" value="1"/>
</dbReference>
<organism evidence="2 3">
    <name type="scientific">Ensete ventricosum</name>
    <name type="common">Abyssinian banana</name>
    <name type="synonym">Musa ensete</name>
    <dbReference type="NCBI Taxonomy" id="4639"/>
    <lineage>
        <taxon>Eukaryota</taxon>
        <taxon>Viridiplantae</taxon>
        <taxon>Streptophyta</taxon>
        <taxon>Embryophyta</taxon>
        <taxon>Tracheophyta</taxon>
        <taxon>Spermatophyta</taxon>
        <taxon>Magnoliopsida</taxon>
        <taxon>Liliopsida</taxon>
        <taxon>Zingiberales</taxon>
        <taxon>Musaceae</taxon>
        <taxon>Ensete</taxon>
    </lineage>
</organism>
<evidence type="ECO:0000313" key="3">
    <source>
        <dbReference type="Proteomes" id="UP000287651"/>
    </source>
</evidence>
<dbReference type="Proteomes" id="UP000287651">
    <property type="component" value="Unassembled WGS sequence"/>
</dbReference>
<protein>
    <submittedName>
        <fullName evidence="2">Uncharacterized protein</fullName>
    </submittedName>
</protein>